<gene>
    <name evidence="1" type="ORF">AVDCRST_MAG84-4295</name>
</gene>
<organism evidence="1">
    <name type="scientific">uncultured Microcoleus sp</name>
    <dbReference type="NCBI Taxonomy" id="259945"/>
    <lineage>
        <taxon>Bacteria</taxon>
        <taxon>Bacillati</taxon>
        <taxon>Cyanobacteriota</taxon>
        <taxon>Cyanophyceae</taxon>
        <taxon>Oscillatoriophycideae</taxon>
        <taxon>Oscillatoriales</taxon>
        <taxon>Microcoleaceae</taxon>
        <taxon>Microcoleus</taxon>
        <taxon>environmental samples</taxon>
    </lineage>
</organism>
<reference evidence="1" key="1">
    <citation type="submission" date="2020-02" db="EMBL/GenBank/DDBJ databases">
        <authorList>
            <person name="Meier V. D."/>
        </authorList>
    </citation>
    <scope>NUCLEOTIDE SEQUENCE</scope>
    <source>
        <strain evidence="1">AVDCRST_MAG84</strain>
    </source>
</reference>
<dbReference type="EMBL" id="CADCTZ010000905">
    <property type="protein sequence ID" value="CAA9370690.1"/>
    <property type="molecule type" value="Genomic_DNA"/>
</dbReference>
<dbReference type="AlphaFoldDB" id="A0A6J4MWI4"/>
<evidence type="ECO:0000313" key="1">
    <source>
        <dbReference type="EMBL" id="CAA9370690.1"/>
    </source>
</evidence>
<proteinExistence type="predicted"/>
<protein>
    <submittedName>
        <fullName evidence="1">Uncharacterized protein</fullName>
    </submittedName>
</protein>
<sequence>DCYQWLSSNSFVIYASLLPNVQPQTRVSVRKRALAAIL</sequence>
<name>A0A6J4MWI4_9CYAN</name>
<feature type="non-terminal residue" evidence="1">
    <location>
        <position position="1"/>
    </location>
</feature>
<accession>A0A6J4MWI4</accession>
<feature type="non-terminal residue" evidence="1">
    <location>
        <position position="38"/>
    </location>
</feature>